<dbReference type="SUPFAM" id="SSF51905">
    <property type="entry name" value="FAD/NAD(P)-binding domain"/>
    <property type="match status" value="1"/>
</dbReference>
<organism evidence="1 2">
    <name type="scientific">Trifolium pratense</name>
    <name type="common">Red clover</name>
    <dbReference type="NCBI Taxonomy" id="57577"/>
    <lineage>
        <taxon>Eukaryota</taxon>
        <taxon>Viridiplantae</taxon>
        <taxon>Streptophyta</taxon>
        <taxon>Embryophyta</taxon>
        <taxon>Tracheophyta</taxon>
        <taxon>Spermatophyta</taxon>
        <taxon>Magnoliopsida</taxon>
        <taxon>eudicotyledons</taxon>
        <taxon>Gunneridae</taxon>
        <taxon>Pentapetalae</taxon>
        <taxon>rosids</taxon>
        <taxon>fabids</taxon>
        <taxon>Fabales</taxon>
        <taxon>Fabaceae</taxon>
        <taxon>Papilionoideae</taxon>
        <taxon>50 kb inversion clade</taxon>
        <taxon>NPAAA clade</taxon>
        <taxon>Hologalegina</taxon>
        <taxon>IRL clade</taxon>
        <taxon>Trifolieae</taxon>
        <taxon>Trifolium</taxon>
    </lineage>
</organism>
<dbReference type="InterPro" id="IPR053212">
    <property type="entry name" value="DHP_3-monooxygenase"/>
</dbReference>
<comment type="caution">
    <text evidence="1">The sequence shown here is derived from an EMBL/GenBank/DDBJ whole genome shotgun (WGS) entry which is preliminary data.</text>
</comment>
<reference evidence="1 2" key="1">
    <citation type="journal article" date="2014" name="Am. J. Bot.">
        <title>Genome assembly and annotation for red clover (Trifolium pratense; Fabaceae).</title>
        <authorList>
            <person name="Istvanek J."/>
            <person name="Jaros M."/>
            <person name="Krenek A."/>
            <person name="Repkova J."/>
        </authorList>
    </citation>
    <scope>NUCLEOTIDE SEQUENCE [LARGE SCALE GENOMIC DNA]</scope>
    <source>
        <strain evidence="2">cv. Tatra</strain>
        <tissue evidence="1">Young leaves</tissue>
    </source>
</reference>
<protein>
    <submittedName>
        <fullName evidence="1">6-hydroxynicotinate 3-monooxygenase-like protein</fullName>
    </submittedName>
</protein>
<name>A0A2K3KJH6_TRIPR</name>
<evidence type="ECO:0000313" key="1">
    <source>
        <dbReference type="EMBL" id="PNX66403.1"/>
    </source>
</evidence>
<dbReference type="PANTHER" id="PTHR47469">
    <property type="entry name" value="MONOOXYGENASE-LIKE"/>
    <property type="match status" value="1"/>
</dbReference>
<dbReference type="Gene3D" id="3.50.50.60">
    <property type="entry name" value="FAD/NAD(P)-binding domain"/>
    <property type="match status" value="1"/>
</dbReference>
<dbReference type="EMBL" id="ASHM01098842">
    <property type="protein sequence ID" value="PNX66403.1"/>
    <property type="molecule type" value="Genomic_DNA"/>
</dbReference>
<sequence length="84" mass="8716">MVGEGRKLKAVIAGGSIAGISTAHALILAGWDVLILEKTTSPPTGSPTGAGLGLNPLSQQIIQSWISKPPQFLHNSTFPLTIDQ</sequence>
<evidence type="ECO:0000313" key="2">
    <source>
        <dbReference type="Proteomes" id="UP000236291"/>
    </source>
</evidence>
<accession>A0A2K3KJH6</accession>
<dbReference type="InterPro" id="IPR036188">
    <property type="entry name" value="FAD/NAD-bd_sf"/>
</dbReference>
<dbReference type="PANTHER" id="PTHR47469:SF2">
    <property type="entry name" value="OS06G0597600 PROTEIN"/>
    <property type="match status" value="1"/>
</dbReference>
<dbReference type="ExpressionAtlas" id="A0A2K3KJH6">
    <property type="expression patterns" value="baseline"/>
</dbReference>
<dbReference type="Proteomes" id="UP000236291">
    <property type="component" value="Unassembled WGS sequence"/>
</dbReference>
<dbReference type="GO" id="GO:0004497">
    <property type="term" value="F:monooxygenase activity"/>
    <property type="evidence" value="ECO:0007669"/>
    <property type="project" value="UniProtKB-KW"/>
</dbReference>
<dbReference type="AlphaFoldDB" id="A0A2K3KJH6"/>
<keyword evidence="1" id="KW-0560">Oxidoreductase</keyword>
<keyword evidence="1" id="KW-0503">Monooxygenase</keyword>
<proteinExistence type="predicted"/>
<gene>
    <name evidence="1" type="ORF">L195_g055074</name>
</gene>
<dbReference type="STRING" id="57577.A0A2K3KJH6"/>
<reference evidence="1 2" key="2">
    <citation type="journal article" date="2017" name="Front. Plant Sci.">
        <title>Gene Classification and Mining of Molecular Markers Useful in Red Clover (Trifolium pratense) Breeding.</title>
        <authorList>
            <person name="Istvanek J."/>
            <person name="Dluhosova J."/>
            <person name="Dluhos P."/>
            <person name="Patkova L."/>
            <person name="Nedelnik J."/>
            <person name="Repkova J."/>
        </authorList>
    </citation>
    <scope>NUCLEOTIDE SEQUENCE [LARGE SCALE GENOMIC DNA]</scope>
    <source>
        <strain evidence="2">cv. Tatra</strain>
        <tissue evidence="1">Young leaves</tissue>
    </source>
</reference>